<reference evidence="2" key="1">
    <citation type="journal article" date="2023" name="G3 (Bethesda)">
        <title>Whole genome assembly and annotation of the endangered Caribbean coral Acropora cervicornis.</title>
        <authorList>
            <person name="Selwyn J.D."/>
            <person name="Vollmer S.V."/>
        </authorList>
    </citation>
    <scope>NUCLEOTIDE SEQUENCE</scope>
    <source>
        <strain evidence="2">K2</strain>
    </source>
</reference>
<gene>
    <name evidence="2" type="ORF">P5673_025156</name>
</gene>
<keyword evidence="3" id="KW-1185">Reference proteome</keyword>
<feature type="coiled-coil region" evidence="1">
    <location>
        <begin position="190"/>
        <end position="234"/>
    </location>
</feature>
<dbReference type="EMBL" id="JARQWQ010000077">
    <property type="protein sequence ID" value="KAK2553408.1"/>
    <property type="molecule type" value="Genomic_DNA"/>
</dbReference>
<keyword evidence="1" id="KW-0175">Coiled coil</keyword>
<dbReference type="AlphaFoldDB" id="A0AAD9Q2F8"/>
<evidence type="ECO:0000313" key="2">
    <source>
        <dbReference type="EMBL" id="KAK2553408.1"/>
    </source>
</evidence>
<accession>A0AAD9Q2F8</accession>
<dbReference type="Proteomes" id="UP001249851">
    <property type="component" value="Unassembled WGS sequence"/>
</dbReference>
<organism evidence="2 3">
    <name type="scientific">Acropora cervicornis</name>
    <name type="common">Staghorn coral</name>
    <dbReference type="NCBI Taxonomy" id="6130"/>
    <lineage>
        <taxon>Eukaryota</taxon>
        <taxon>Metazoa</taxon>
        <taxon>Cnidaria</taxon>
        <taxon>Anthozoa</taxon>
        <taxon>Hexacorallia</taxon>
        <taxon>Scleractinia</taxon>
        <taxon>Astrocoeniina</taxon>
        <taxon>Acroporidae</taxon>
        <taxon>Acropora</taxon>
    </lineage>
</organism>
<sequence length="250" mass="29240">MACMVRGEHQKSIALGLDSVRGKMRAIMESTRAEMAREKRAKDAIAEVHSREEKTLAKRRTILDLIAKVESDIENVEIKEGMYKERLYFANQRLAENAYRKDFLEKNKVDVAPMELALKEYSEKTKAKLDELAKMQKIIETKEKEILASEKREMIAKDHIMRIEEKQRTIQRAGKRFTKNYTPLTEEEFLEKLEDVKEKIAKEVARRKKAEKTADALEKEIVELEKEITLKKKRSLELRQTTNELKGSRV</sequence>
<evidence type="ECO:0000313" key="3">
    <source>
        <dbReference type="Proteomes" id="UP001249851"/>
    </source>
</evidence>
<reference evidence="2" key="2">
    <citation type="journal article" date="2023" name="Science">
        <title>Genomic signatures of disease resistance in endangered staghorn corals.</title>
        <authorList>
            <person name="Vollmer S.V."/>
            <person name="Selwyn J.D."/>
            <person name="Despard B.A."/>
            <person name="Roesel C.L."/>
        </authorList>
    </citation>
    <scope>NUCLEOTIDE SEQUENCE</scope>
    <source>
        <strain evidence="2">K2</strain>
    </source>
</reference>
<proteinExistence type="predicted"/>
<comment type="caution">
    <text evidence="2">The sequence shown here is derived from an EMBL/GenBank/DDBJ whole genome shotgun (WGS) entry which is preliminary data.</text>
</comment>
<evidence type="ECO:0000256" key="1">
    <source>
        <dbReference type="SAM" id="Coils"/>
    </source>
</evidence>
<name>A0AAD9Q2F8_ACRCE</name>
<protein>
    <submittedName>
        <fullName evidence="2">Uncharacterized protein</fullName>
    </submittedName>
</protein>